<dbReference type="Proteomes" id="UP000799439">
    <property type="component" value="Unassembled WGS sequence"/>
</dbReference>
<feature type="compositionally biased region" description="Basic and acidic residues" evidence="4">
    <location>
        <begin position="64"/>
        <end position="78"/>
    </location>
</feature>
<dbReference type="GO" id="GO:0031929">
    <property type="term" value="P:TOR signaling"/>
    <property type="evidence" value="ECO:0007669"/>
    <property type="project" value="InterPro"/>
</dbReference>
<evidence type="ECO:0000313" key="7">
    <source>
        <dbReference type="Proteomes" id="UP000799439"/>
    </source>
</evidence>
<organism evidence="6 7">
    <name type="scientific">Myriangium duriaei CBS 260.36</name>
    <dbReference type="NCBI Taxonomy" id="1168546"/>
    <lineage>
        <taxon>Eukaryota</taxon>
        <taxon>Fungi</taxon>
        <taxon>Dikarya</taxon>
        <taxon>Ascomycota</taxon>
        <taxon>Pezizomycotina</taxon>
        <taxon>Dothideomycetes</taxon>
        <taxon>Dothideomycetidae</taxon>
        <taxon>Myriangiales</taxon>
        <taxon>Myriangiaceae</taxon>
        <taxon>Myriangium</taxon>
    </lineage>
</organism>
<dbReference type="PRINTS" id="PR01547">
    <property type="entry name" value="YEAST176DUF"/>
</dbReference>
<dbReference type="SMART" id="SM01302">
    <property type="entry name" value="Raptor_N"/>
    <property type="match status" value="1"/>
</dbReference>
<evidence type="ECO:0000256" key="2">
    <source>
        <dbReference type="ARBA" id="ARBA00022574"/>
    </source>
</evidence>
<dbReference type="InterPro" id="IPR004083">
    <property type="entry name" value="Raptor"/>
</dbReference>
<dbReference type="OrthoDB" id="10262360at2759"/>
<dbReference type="GO" id="GO:0030674">
    <property type="term" value="F:protein-macromolecule adaptor activity"/>
    <property type="evidence" value="ECO:0007669"/>
    <property type="project" value="TreeGrafter"/>
</dbReference>
<dbReference type="GO" id="GO:0030307">
    <property type="term" value="P:positive regulation of cell growth"/>
    <property type="evidence" value="ECO:0007669"/>
    <property type="project" value="TreeGrafter"/>
</dbReference>
<evidence type="ECO:0000256" key="4">
    <source>
        <dbReference type="SAM" id="MobiDB-lite"/>
    </source>
</evidence>
<feature type="compositionally biased region" description="Basic and acidic residues" evidence="4">
    <location>
        <begin position="1"/>
        <end position="11"/>
    </location>
</feature>
<dbReference type="Gene3D" id="2.130.10.10">
    <property type="entry name" value="YVTN repeat-like/Quinoprotein amine dehydrogenase"/>
    <property type="match status" value="2"/>
</dbReference>
<evidence type="ECO:0000256" key="1">
    <source>
        <dbReference type="ARBA" id="ARBA00009257"/>
    </source>
</evidence>
<feature type="region of interest" description="Disordered" evidence="4">
    <location>
        <begin position="792"/>
        <end position="816"/>
    </location>
</feature>
<dbReference type="InterPro" id="IPR011989">
    <property type="entry name" value="ARM-like"/>
</dbReference>
<evidence type="ECO:0000313" key="6">
    <source>
        <dbReference type="EMBL" id="KAF2150477.1"/>
    </source>
</evidence>
<feature type="region of interest" description="Disordered" evidence="4">
    <location>
        <begin position="1"/>
        <end position="92"/>
    </location>
</feature>
<comment type="similarity">
    <text evidence="1">Belongs to the WD repeat RAPTOR family.</text>
</comment>
<dbReference type="GO" id="GO:0071230">
    <property type="term" value="P:cellular response to amino acid stimulus"/>
    <property type="evidence" value="ECO:0007669"/>
    <property type="project" value="TreeGrafter"/>
</dbReference>
<feature type="compositionally biased region" description="Polar residues" evidence="4">
    <location>
        <begin position="954"/>
        <end position="964"/>
    </location>
</feature>
<dbReference type="InterPro" id="IPR029347">
    <property type="entry name" value="Raptor_N"/>
</dbReference>
<gene>
    <name evidence="6" type="ORF">K461DRAFT_287316</name>
</gene>
<dbReference type="SMART" id="SM00320">
    <property type="entry name" value="WD40"/>
    <property type="match status" value="5"/>
</dbReference>
<dbReference type="GO" id="GO:0010506">
    <property type="term" value="P:regulation of autophagy"/>
    <property type="evidence" value="ECO:0007669"/>
    <property type="project" value="TreeGrafter"/>
</dbReference>
<name>A0A9P4MEZ1_9PEZI</name>
<dbReference type="GO" id="GO:0009267">
    <property type="term" value="P:cellular response to starvation"/>
    <property type="evidence" value="ECO:0007669"/>
    <property type="project" value="TreeGrafter"/>
</dbReference>
<dbReference type="InterPro" id="IPR036322">
    <property type="entry name" value="WD40_repeat_dom_sf"/>
</dbReference>
<sequence length="1432" mass="159211">MTQTLTHERGARHARLHSEAAQIPNGDRDRSTSRNRPHSSHSGPELADDSRSARDGSPQPHTSVADRRRVNQSGERHGSGATSDDEDGPSRIRHGWETQLTSEEQAVALSQAFFMYWQDKRQDTAARTKSPENVVEEWRMRDRLKTVGALLAVCLNVGVDPPDVVKTDPCARMECWIDPMVDIPQGQGTSGVTTAIGKALQSQFETMSMRTRYKLVMDPSVEDMKKFCTTLRRTSKDERILFHYNGHGVPRPTPAGEIWVFNRLFTQYIPISLYDLQTWLGAPGLFLYDCSAAGLIIKNFHAMAQKHESEQLEARRNDPSLPFVNYSDCIHLASCREKEMLPTNPDLPADLFTSCLTTPIDMAIRFFILQNTLPGGPSLEEGRNIPGKISERRTPLGELNWIFTAITDTIAWNSLPKPLFKKLFRQDLMVAALFRNFLLAQRVMRTYNCHPQSYPEIPDTHDNPLWDSWDYAVEMILKQLPHLIQQNRDGQELQYNHSDFFADQLSAFEVYLTQGALEQKMPEQLPIVLQVLLSQVHRLRALVLLSKFLDMGPWAVNLALSIGIFPYVLKLLQSQAQELKTVMVFIWARILAIDQSCQSDLLKDNGYQYFVNLANPDFYLPNCPNVAEHRAMCAFIIAMFCKDFRPGQNVCLSTNPEIIEYMVGHLSDEEEPLLRQYACLCLSMLWKDFPEAKWHAIRSNAPVALSGLLLDPVPEVRTAMVNALTNFIGIPDLTDQVAEIEGNVAESITALADDGNIVVRLEYIVFLSTFINRYKGRFVVAAWEEIVKERKGQLPKSDEDAHSTRQMSHSSSDSGDHQRNIYLTLWRQVLILSADPHPDVAQSASIVLDSVLETLFISQLGKTAIRIVDAIVDHERQAAVLQRPLEVAKVNGRESPVPSPTESASPNPKEGYFSASLRRTASMAASIKNLAAFGSTKEKSSPASLMSNVDSLAVQSLRQPGSPSSRHRSNVPKEWKLPADALDPSPSAQRTYPGARHPSVPGFTPRDLAIPPSLPLASNFVHFAMSYFREPQMRPAEADEPGSLDFNERIWRRSRNDRVIATTQPLKSLAATGRWNVPAGVLTDSSPVNKMVFHQFEPHLLVADDRDTVSVWDWYASTRIGRWSNGNPKGSKICDTKFVNEDDIALVLTGSSDGVVRIFRNYDSRRVELAASFRALSDLVPSTINVGLVSEWQQGQGRLLVAGDVRVIRVWSAGTELCMADIPARSGSNVTCLTSDQVEGNVFAAGFGDGAVRIYDMRLRPNESMTKVYKEHRGWVVGAHLQRGGMRELISAERGGAVRLWDIRMDKSVGVVKGKGEGGPGTLRSLSVHEHAPVFATGSSHNALRVFSTASVTADVNTSSAPISVIEPFTSMLSTSHNRAAPVIASAFHPHKLMLACSVLGEGNVSLFKCVGPNGKDADGDRGTSGIVREWD</sequence>
<evidence type="ECO:0000256" key="3">
    <source>
        <dbReference type="ARBA" id="ARBA00022737"/>
    </source>
</evidence>
<protein>
    <recommendedName>
        <fullName evidence="5">Raptor N-terminal CASPase-like domain-containing protein</fullName>
    </recommendedName>
</protein>
<feature type="compositionally biased region" description="Polar residues" evidence="4">
    <location>
        <begin position="804"/>
        <end position="813"/>
    </location>
</feature>
<keyword evidence="3" id="KW-0677">Repeat</keyword>
<feature type="region of interest" description="Disordered" evidence="4">
    <location>
        <begin position="891"/>
        <end position="910"/>
    </location>
</feature>
<keyword evidence="2" id="KW-0853">WD repeat</keyword>
<reference evidence="6" key="1">
    <citation type="journal article" date="2020" name="Stud. Mycol.">
        <title>101 Dothideomycetes genomes: a test case for predicting lifestyles and emergence of pathogens.</title>
        <authorList>
            <person name="Haridas S."/>
            <person name="Albert R."/>
            <person name="Binder M."/>
            <person name="Bloem J."/>
            <person name="Labutti K."/>
            <person name="Salamov A."/>
            <person name="Andreopoulos B."/>
            <person name="Baker S."/>
            <person name="Barry K."/>
            <person name="Bills G."/>
            <person name="Bluhm B."/>
            <person name="Cannon C."/>
            <person name="Castanera R."/>
            <person name="Culley D."/>
            <person name="Daum C."/>
            <person name="Ezra D."/>
            <person name="Gonzalez J."/>
            <person name="Henrissat B."/>
            <person name="Kuo A."/>
            <person name="Liang C."/>
            <person name="Lipzen A."/>
            <person name="Lutzoni F."/>
            <person name="Magnuson J."/>
            <person name="Mondo S."/>
            <person name="Nolan M."/>
            <person name="Ohm R."/>
            <person name="Pangilinan J."/>
            <person name="Park H.-J."/>
            <person name="Ramirez L."/>
            <person name="Alfaro M."/>
            <person name="Sun H."/>
            <person name="Tritt A."/>
            <person name="Yoshinaga Y."/>
            <person name="Zwiers L.-H."/>
            <person name="Turgeon B."/>
            <person name="Goodwin S."/>
            <person name="Spatafora J."/>
            <person name="Crous P."/>
            <person name="Grigoriev I."/>
        </authorList>
    </citation>
    <scope>NUCLEOTIDE SEQUENCE</scope>
    <source>
        <strain evidence="6">CBS 260.36</strain>
    </source>
</reference>
<dbReference type="InterPro" id="IPR016024">
    <property type="entry name" value="ARM-type_fold"/>
</dbReference>
<proteinExistence type="inferred from homology"/>
<dbReference type="InterPro" id="IPR015943">
    <property type="entry name" value="WD40/YVTN_repeat-like_dom_sf"/>
</dbReference>
<evidence type="ECO:0000259" key="5">
    <source>
        <dbReference type="SMART" id="SM01302"/>
    </source>
</evidence>
<dbReference type="SUPFAM" id="SSF50978">
    <property type="entry name" value="WD40 repeat-like"/>
    <property type="match status" value="1"/>
</dbReference>
<dbReference type="PANTHER" id="PTHR12848:SF16">
    <property type="entry name" value="REGULATORY-ASSOCIATED PROTEIN OF MTOR"/>
    <property type="match status" value="1"/>
</dbReference>
<dbReference type="EMBL" id="ML996089">
    <property type="protein sequence ID" value="KAF2150477.1"/>
    <property type="molecule type" value="Genomic_DNA"/>
</dbReference>
<dbReference type="GO" id="GO:0005737">
    <property type="term" value="C:cytoplasm"/>
    <property type="evidence" value="ECO:0007669"/>
    <property type="project" value="TreeGrafter"/>
</dbReference>
<accession>A0A9P4MEZ1</accession>
<dbReference type="InterPro" id="IPR001680">
    <property type="entry name" value="WD40_rpt"/>
</dbReference>
<feature type="compositionally biased region" description="Basic and acidic residues" evidence="4">
    <location>
        <begin position="792"/>
        <end position="803"/>
    </location>
</feature>
<feature type="domain" description="Raptor N-terminal CASPase-like" evidence="5">
    <location>
        <begin position="143"/>
        <end position="301"/>
    </location>
</feature>
<feature type="region of interest" description="Disordered" evidence="4">
    <location>
        <begin position="954"/>
        <end position="1004"/>
    </location>
</feature>
<keyword evidence="7" id="KW-1185">Reference proteome</keyword>
<dbReference type="PANTHER" id="PTHR12848">
    <property type="entry name" value="REGULATORY-ASSOCIATED PROTEIN OF MTOR"/>
    <property type="match status" value="1"/>
</dbReference>
<comment type="caution">
    <text evidence="6">The sequence shown here is derived from an EMBL/GenBank/DDBJ whole genome shotgun (WGS) entry which is preliminary data.</text>
</comment>
<dbReference type="SUPFAM" id="SSF48371">
    <property type="entry name" value="ARM repeat"/>
    <property type="match status" value="1"/>
</dbReference>
<dbReference type="GO" id="GO:0031931">
    <property type="term" value="C:TORC1 complex"/>
    <property type="evidence" value="ECO:0007669"/>
    <property type="project" value="InterPro"/>
</dbReference>
<dbReference type="Pfam" id="PF14538">
    <property type="entry name" value="Raptor_N"/>
    <property type="match status" value="1"/>
</dbReference>
<dbReference type="Gene3D" id="1.25.10.10">
    <property type="entry name" value="Leucine-rich Repeat Variant"/>
    <property type="match status" value="1"/>
</dbReference>